<evidence type="ECO:0000313" key="2">
    <source>
        <dbReference type="Proteomes" id="UP001494588"/>
    </source>
</evidence>
<comment type="caution">
    <text evidence="1">The sequence shown here is derived from an EMBL/GenBank/DDBJ whole genome shotgun (WGS) entry which is preliminary data.</text>
</comment>
<reference evidence="1 2" key="1">
    <citation type="submission" date="2024-01" db="EMBL/GenBank/DDBJ databases">
        <title>The diversity of rhizobia nodulating Mimosa spp. in eleven states of Brazil covering several biomes is determined by host plant, location, and edaphic factors.</title>
        <authorList>
            <person name="Rouws L."/>
            <person name="Barauna A."/>
            <person name="Beukes C."/>
            <person name="De Faria S.M."/>
            <person name="Gross E."/>
            <person name="Dos Reis Junior F.B."/>
            <person name="Simon M."/>
            <person name="Maluk M."/>
            <person name="Odee D.W."/>
            <person name="Kenicer G."/>
            <person name="Young J.P.W."/>
            <person name="Reis V.M."/>
            <person name="Zilli J."/>
            <person name="James E.K."/>
        </authorList>
    </citation>
    <scope>NUCLEOTIDE SEQUENCE [LARGE SCALE GENOMIC DNA]</scope>
    <source>
        <strain evidence="1 2">JPY77</strain>
    </source>
</reference>
<dbReference type="Proteomes" id="UP001494588">
    <property type="component" value="Unassembled WGS sequence"/>
</dbReference>
<name>A0ABU9QBB6_9BURK</name>
<dbReference type="RefSeq" id="WP_201651210.1">
    <property type="nucleotide sequence ID" value="NZ_CAJHCS010000011.1"/>
</dbReference>
<sequence>MLEHIDPAVLVAVLRASSAPLFSAWMARAASYEPWVEDTRAQPQGETDVNASAAEVLHV</sequence>
<gene>
    <name evidence="1" type="ORF">V4C55_13550</name>
</gene>
<proteinExistence type="predicted"/>
<dbReference type="EMBL" id="JAZHGC010000010">
    <property type="protein sequence ID" value="MEM5286740.1"/>
    <property type="molecule type" value="Genomic_DNA"/>
</dbReference>
<evidence type="ECO:0000313" key="1">
    <source>
        <dbReference type="EMBL" id="MEM5286740.1"/>
    </source>
</evidence>
<organism evidence="1 2">
    <name type="scientific">Paraburkholderia sabiae</name>
    <dbReference type="NCBI Taxonomy" id="273251"/>
    <lineage>
        <taxon>Bacteria</taxon>
        <taxon>Pseudomonadati</taxon>
        <taxon>Pseudomonadota</taxon>
        <taxon>Betaproteobacteria</taxon>
        <taxon>Burkholderiales</taxon>
        <taxon>Burkholderiaceae</taxon>
        <taxon>Paraburkholderia</taxon>
    </lineage>
</organism>
<keyword evidence="2" id="KW-1185">Reference proteome</keyword>
<protein>
    <submittedName>
        <fullName evidence="1">Uncharacterized protein</fullName>
    </submittedName>
</protein>
<accession>A0ABU9QBB6</accession>